<dbReference type="EC" id="2.4.1.-" evidence="5"/>
<sequence length="403" mass="45133">MNPSIQVVTRLCMMMREALPLISSAIASMDCKPDALIVDLFGTEALPIALEYNLPKYVYVPSTAWFTALTVYCPVLDGEIKGPYVDEPDCLKIPGCKSVRPVDVVDPMLSRDDQQYVEYLRQGREFTLFDGILLNSWENLESKTLEAFRENEGLRSVMTAPVYPIGPLTRPMEPEVLENGLMDWLDKQPSQSVLFVSFGSGGLLSADQMTELAWGLELSQQRFIWVVRPPTSGRSDDAFFSRDDGSQGSPGYLPPGFLTRNRNTGILIPMWGPQVNILSHPSIGGFLSHCGWNSTLESIVSGVPMIAWPLYAEQRMNAAFLTEELGVALRPEELPTRKVVGREEIEKLVWTLIQDEVGQVMRDKVRRLKITAADALSRISGSSYKYMTQILSDIRDKRAPMMK</sequence>
<evidence type="ECO:0000256" key="3">
    <source>
        <dbReference type="ARBA" id="ARBA00022679"/>
    </source>
</evidence>
<dbReference type="Gene3D" id="3.40.50.2000">
    <property type="entry name" value="Glycogen Phosphorylase B"/>
    <property type="match status" value="2"/>
</dbReference>
<keyword evidence="2 4" id="KW-0328">Glycosyltransferase</keyword>
<dbReference type="SUPFAM" id="SSF53756">
    <property type="entry name" value="UDP-Glycosyltransferase/glycogen phosphorylase"/>
    <property type="match status" value="1"/>
</dbReference>
<dbReference type="GO" id="GO:0008194">
    <property type="term" value="F:UDP-glycosyltransferase activity"/>
    <property type="evidence" value="ECO:0007669"/>
    <property type="project" value="InterPro"/>
</dbReference>
<evidence type="ECO:0000256" key="4">
    <source>
        <dbReference type="RuleBase" id="RU003718"/>
    </source>
</evidence>
<accession>A0A2Z7BME1</accession>
<keyword evidence="3 4" id="KW-0808">Transferase</keyword>
<name>A0A2Z7BME1_9LAMI</name>
<dbReference type="Pfam" id="PF00201">
    <property type="entry name" value="UDPGT"/>
    <property type="match status" value="1"/>
</dbReference>
<dbReference type="PROSITE" id="PS00375">
    <property type="entry name" value="UDPGT"/>
    <property type="match status" value="1"/>
</dbReference>
<evidence type="ECO:0000256" key="5">
    <source>
        <dbReference type="RuleBase" id="RU362057"/>
    </source>
</evidence>
<comment type="similarity">
    <text evidence="1 4">Belongs to the UDP-glycosyltransferase family.</text>
</comment>
<evidence type="ECO:0000313" key="7">
    <source>
        <dbReference type="Proteomes" id="UP000250235"/>
    </source>
</evidence>
<dbReference type="EMBL" id="KV004525">
    <property type="protein sequence ID" value="KZV35639.1"/>
    <property type="molecule type" value="Genomic_DNA"/>
</dbReference>
<dbReference type="CDD" id="cd03784">
    <property type="entry name" value="GT1_Gtf-like"/>
    <property type="match status" value="1"/>
</dbReference>
<dbReference type="InterPro" id="IPR035595">
    <property type="entry name" value="UDP_glycos_trans_CS"/>
</dbReference>
<protein>
    <recommendedName>
        <fullName evidence="5">Glycosyltransferase</fullName>
        <ecNumber evidence="5">2.4.1.-</ecNumber>
    </recommendedName>
</protein>
<evidence type="ECO:0000256" key="1">
    <source>
        <dbReference type="ARBA" id="ARBA00009995"/>
    </source>
</evidence>
<organism evidence="6 7">
    <name type="scientific">Dorcoceras hygrometricum</name>
    <dbReference type="NCBI Taxonomy" id="472368"/>
    <lineage>
        <taxon>Eukaryota</taxon>
        <taxon>Viridiplantae</taxon>
        <taxon>Streptophyta</taxon>
        <taxon>Embryophyta</taxon>
        <taxon>Tracheophyta</taxon>
        <taxon>Spermatophyta</taxon>
        <taxon>Magnoliopsida</taxon>
        <taxon>eudicotyledons</taxon>
        <taxon>Gunneridae</taxon>
        <taxon>Pentapetalae</taxon>
        <taxon>asterids</taxon>
        <taxon>lamiids</taxon>
        <taxon>Lamiales</taxon>
        <taxon>Gesneriaceae</taxon>
        <taxon>Didymocarpoideae</taxon>
        <taxon>Trichosporeae</taxon>
        <taxon>Loxocarpinae</taxon>
        <taxon>Dorcoceras</taxon>
    </lineage>
</organism>
<evidence type="ECO:0000313" key="6">
    <source>
        <dbReference type="EMBL" id="KZV35639.1"/>
    </source>
</evidence>
<keyword evidence="7" id="KW-1185">Reference proteome</keyword>
<dbReference type="FunFam" id="3.40.50.2000:FF:000056">
    <property type="entry name" value="Glycosyltransferase"/>
    <property type="match status" value="1"/>
</dbReference>
<reference evidence="6 7" key="1">
    <citation type="journal article" date="2015" name="Proc. Natl. Acad. Sci. U.S.A.">
        <title>The resurrection genome of Boea hygrometrica: A blueprint for survival of dehydration.</title>
        <authorList>
            <person name="Xiao L."/>
            <person name="Yang G."/>
            <person name="Zhang L."/>
            <person name="Yang X."/>
            <person name="Zhao S."/>
            <person name="Ji Z."/>
            <person name="Zhou Q."/>
            <person name="Hu M."/>
            <person name="Wang Y."/>
            <person name="Chen M."/>
            <person name="Xu Y."/>
            <person name="Jin H."/>
            <person name="Xiao X."/>
            <person name="Hu G."/>
            <person name="Bao F."/>
            <person name="Hu Y."/>
            <person name="Wan P."/>
            <person name="Li L."/>
            <person name="Deng X."/>
            <person name="Kuang T."/>
            <person name="Xiang C."/>
            <person name="Zhu J.K."/>
            <person name="Oliver M.J."/>
            <person name="He Y."/>
        </authorList>
    </citation>
    <scope>NUCLEOTIDE SEQUENCE [LARGE SCALE GENOMIC DNA]</scope>
    <source>
        <strain evidence="7">cv. XS01</strain>
    </source>
</reference>
<dbReference type="OrthoDB" id="5835829at2759"/>
<evidence type="ECO:0000256" key="2">
    <source>
        <dbReference type="ARBA" id="ARBA00022676"/>
    </source>
</evidence>
<gene>
    <name evidence="6" type="ORF">F511_31019</name>
</gene>
<dbReference type="PANTHER" id="PTHR48046:SF1">
    <property type="entry name" value="GLYCOSYLTRANSFERASE-RELATED"/>
    <property type="match status" value="1"/>
</dbReference>
<dbReference type="InterPro" id="IPR002213">
    <property type="entry name" value="UDP_glucos_trans"/>
</dbReference>
<dbReference type="PANTHER" id="PTHR48046">
    <property type="entry name" value="UDP-GLYCOSYLTRANSFERASE 72E1"/>
    <property type="match status" value="1"/>
</dbReference>
<dbReference type="AlphaFoldDB" id="A0A2Z7BME1"/>
<dbReference type="Proteomes" id="UP000250235">
    <property type="component" value="Unassembled WGS sequence"/>
</dbReference>
<proteinExistence type="inferred from homology"/>